<keyword evidence="2" id="KW-0614">Plasmid</keyword>
<name>A9M4S8_9VIBR</name>
<reference evidence="2" key="1">
    <citation type="journal article" date="2007" name="Appl. Environ. Microbiol.">
        <title>Sequence characterization and comparative analysis of three plasmids isolated from environmental Vibrio spp.</title>
        <authorList>
            <person name="Hazen T.H."/>
            <person name="Wu D."/>
            <person name="Eisen J.A."/>
            <person name="Sobecky P.A."/>
        </authorList>
    </citation>
    <scope>NUCLEOTIDE SEQUENCE [LARGE SCALE GENOMIC DNA]</scope>
    <source>
        <strain evidence="2">23023</strain>
        <plasmid evidence="2">p23023</plasmid>
    </source>
</reference>
<evidence type="ECO:0000313" key="2">
    <source>
        <dbReference type="EMBL" id="ABX77012.1"/>
    </source>
</evidence>
<proteinExistence type="predicted"/>
<dbReference type="EMBL" id="CP000755">
    <property type="protein sequence ID" value="ABX77012.1"/>
    <property type="molecule type" value="Genomic_DNA"/>
</dbReference>
<sequence>MTRTLLIALVVMSSAPTFAKPLSNIDPLAVAVRTVWDKDINTVGDAARWIVEPQGFHITTQYPAPRDAASIAAQPIPPSMKMKRTMPVLDAIQLLIGVNNTIIIDREHQLISFGHGVLDND</sequence>
<evidence type="ECO:0000256" key="1">
    <source>
        <dbReference type="SAM" id="SignalP"/>
    </source>
</evidence>
<accession>A9M4S8</accession>
<feature type="signal peptide" evidence="1">
    <location>
        <begin position="1"/>
        <end position="19"/>
    </location>
</feature>
<keyword evidence="1" id="KW-0732">Signal</keyword>
<dbReference type="AlphaFoldDB" id="A9M4S8"/>
<feature type="chain" id="PRO_5002741041" evidence="1">
    <location>
        <begin position="20"/>
        <end position="121"/>
    </location>
</feature>
<organism evidence="2">
    <name type="scientific">Vibrio sp. 23023</name>
    <dbReference type="NCBI Taxonomy" id="452803"/>
    <lineage>
        <taxon>Bacteria</taxon>
        <taxon>Pseudomonadati</taxon>
        <taxon>Pseudomonadota</taxon>
        <taxon>Gammaproteobacteria</taxon>
        <taxon>Vibrionales</taxon>
        <taxon>Vibrionaceae</taxon>
        <taxon>Vibrio</taxon>
    </lineage>
</organism>
<gene>
    <name evidence="2" type="ORF">BMSA_0060</name>
</gene>
<protein>
    <submittedName>
        <fullName evidence="2">Uncharacterized protein</fullName>
    </submittedName>
</protein>
<geneLocation type="plasmid" evidence="2">
    <name>p23023</name>
</geneLocation>